<dbReference type="GO" id="GO:0005524">
    <property type="term" value="F:ATP binding"/>
    <property type="evidence" value="ECO:0007669"/>
    <property type="project" value="UniProtKB-UniRule"/>
</dbReference>
<evidence type="ECO:0000256" key="5">
    <source>
        <dbReference type="RuleBase" id="RU365068"/>
    </source>
</evidence>
<evidence type="ECO:0000313" key="9">
    <source>
        <dbReference type="EMBL" id="VDL18650.1"/>
    </source>
</evidence>
<feature type="domain" description="Helicase ATP-binding" evidence="7">
    <location>
        <begin position="169"/>
        <end position="450"/>
    </location>
</feature>
<dbReference type="PROSITE" id="PS51194">
    <property type="entry name" value="HELICASE_CTER"/>
    <property type="match status" value="1"/>
</dbReference>
<dbReference type="InterPro" id="IPR035979">
    <property type="entry name" value="RBD_domain_sf"/>
</dbReference>
<evidence type="ECO:0000256" key="3">
    <source>
        <dbReference type="ARBA" id="ARBA00022840"/>
    </source>
</evidence>
<dbReference type="GO" id="GO:0016787">
    <property type="term" value="F:hydrolase activity"/>
    <property type="evidence" value="ECO:0007669"/>
    <property type="project" value="UniProtKB-KW"/>
</dbReference>
<evidence type="ECO:0000256" key="4">
    <source>
        <dbReference type="ARBA" id="ARBA00022884"/>
    </source>
</evidence>
<feature type="domain" description="Helicase C-terminal" evidence="8">
    <location>
        <begin position="533"/>
        <end position="686"/>
    </location>
</feature>
<dbReference type="EMBL" id="UYSG01000204">
    <property type="protein sequence ID" value="VDL18650.1"/>
    <property type="molecule type" value="Genomic_DNA"/>
</dbReference>
<dbReference type="SMART" id="SM00360">
    <property type="entry name" value="RRM"/>
    <property type="match status" value="1"/>
</dbReference>
<sequence length="806" mass="90764">MGKKKRKVTFNQTIDIEFSSANRKVQNDEQVKNILSKERLAALNQIKKELPSAPEAERLQEIISKMSDFGPFSLLIRNLDFAAKKIDVEGAIFSRFLHPLKPIRIDINNQSRFLKGRCLVLFASKEDLVRAFEKNHKFLLNREVRMSIANEASELRFDEPTPIQQQVLPLAIRDHSDILGSAPTGSGKTLAFGIPLICRVMEAKAKFGRVAEFDLNHSPEEMMPSPKLSRRARKFERQNEIDLDATTIKIEKKKRKIMNELAYIEELDPDTMSVVKVHDLSKKSVVAPASNDPNGNQGMLDSCVLGLVILPTRELAIQVTSHLRALVKHITSPSIAIEAIVGGISLQKQDRILKQRKPDIVVATPGRLWEFIQREHEHLVSMPHTLVGVVFDEADRLVESQHFVELGSILKFLRDRRPESMKRQTFVFSATLTFVHNDAMLPGSNSKKLMKKLAKGKKMDTGSKLGFLRDMLGLSTKAKVVDLSSSEPIKKPENSTGERQQQSEETPKAGILLPSGLSEYRLICQDQVDKDALLVWLLLGVRLTNPGRALIFINSKSGARRLSGVLRQCSEISSNLSLLHADMMQKQRLRSLERFQASEKAVVLATDVAARGLDFASCIVSWVIHFDVPRTAEIYIHRCGRTARANRLGRSVVMIAPGDIVHWRKLAKNLRHLPTDKGIPDLPDLQPGPTTGDLNHFRSITQLMREMDEIQHSASKKDADRDWIVRTAREADLDIDSDLEMLSDGDEGEPKRKRAKQTAAKSLSSLKQELASMFHSWVEGKSRKKMKHQEILCGLKKCFISQDFTA</sequence>
<gene>
    <name evidence="9" type="ORF">HDID_LOCUS1189</name>
</gene>
<dbReference type="InterPro" id="IPR001650">
    <property type="entry name" value="Helicase_C-like"/>
</dbReference>
<evidence type="ECO:0000259" key="7">
    <source>
        <dbReference type="PROSITE" id="PS51192"/>
    </source>
</evidence>
<dbReference type="STRING" id="6216.A0A0R3SA41"/>
<proteinExistence type="inferred from homology"/>
<accession>A0A0R3SA41</accession>
<comment type="similarity">
    <text evidence="5">Belongs to the DEAD box helicase family.</text>
</comment>
<dbReference type="PROSITE" id="PS51192">
    <property type="entry name" value="HELICASE_ATP_BIND_1"/>
    <property type="match status" value="1"/>
</dbReference>
<dbReference type="Pfam" id="PF00270">
    <property type="entry name" value="DEAD"/>
    <property type="match status" value="1"/>
</dbReference>
<dbReference type="PANTHER" id="PTHR24031">
    <property type="entry name" value="RNA HELICASE"/>
    <property type="match status" value="1"/>
</dbReference>
<name>A0A0R3SA41_HYMDI</name>
<dbReference type="AlphaFoldDB" id="A0A0R3SA41"/>
<dbReference type="EC" id="3.6.4.13" evidence="5"/>
<reference evidence="9 10" key="2">
    <citation type="submission" date="2018-11" db="EMBL/GenBank/DDBJ databases">
        <authorList>
            <consortium name="Pathogen Informatics"/>
        </authorList>
    </citation>
    <scope>NUCLEOTIDE SEQUENCE [LARGE SCALE GENOMIC DNA]</scope>
</reference>
<dbReference type="GO" id="GO:0003724">
    <property type="term" value="F:RNA helicase activity"/>
    <property type="evidence" value="ECO:0007669"/>
    <property type="project" value="UniProtKB-EC"/>
</dbReference>
<dbReference type="InterPro" id="IPR014001">
    <property type="entry name" value="Helicase_ATP-bd"/>
</dbReference>
<keyword evidence="3 5" id="KW-0067">ATP-binding</keyword>
<feature type="region of interest" description="Disordered" evidence="6">
    <location>
        <begin position="483"/>
        <end position="508"/>
    </location>
</feature>
<dbReference type="GO" id="GO:0003723">
    <property type="term" value="F:RNA binding"/>
    <property type="evidence" value="ECO:0007669"/>
    <property type="project" value="UniProtKB-UniRule"/>
</dbReference>
<protein>
    <recommendedName>
        <fullName evidence="5">ATP-dependent RNA helicase</fullName>
        <ecNumber evidence="5">3.6.4.13</ecNumber>
    </recommendedName>
</protein>
<comment type="catalytic activity">
    <reaction evidence="5">
        <text>ATP + H2O = ADP + phosphate + H(+)</text>
        <dbReference type="Rhea" id="RHEA:13065"/>
        <dbReference type="ChEBI" id="CHEBI:15377"/>
        <dbReference type="ChEBI" id="CHEBI:15378"/>
        <dbReference type="ChEBI" id="CHEBI:30616"/>
        <dbReference type="ChEBI" id="CHEBI:43474"/>
        <dbReference type="ChEBI" id="CHEBI:456216"/>
        <dbReference type="EC" id="3.6.4.13"/>
    </reaction>
</comment>
<comment type="function">
    <text evidence="5">RNA helicase.</text>
</comment>
<reference evidence="11" key="1">
    <citation type="submission" date="2017-02" db="UniProtKB">
        <authorList>
            <consortium name="WormBaseParasite"/>
        </authorList>
    </citation>
    <scope>IDENTIFICATION</scope>
</reference>
<keyword evidence="5" id="KW-0347">Helicase</keyword>
<keyword evidence="2 5" id="KW-0378">Hydrolase</keyword>
<evidence type="ECO:0000259" key="8">
    <source>
        <dbReference type="PROSITE" id="PS51194"/>
    </source>
</evidence>
<dbReference type="Gene3D" id="3.40.50.300">
    <property type="entry name" value="P-loop containing nucleotide triphosphate hydrolases"/>
    <property type="match status" value="2"/>
</dbReference>
<dbReference type="Proteomes" id="UP000274504">
    <property type="component" value="Unassembled WGS sequence"/>
</dbReference>
<dbReference type="WBParaSite" id="HDID_0000118801-mRNA-1">
    <property type="protein sequence ID" value="HDID_0000118801-mRNA-1"/>
    <property type="gene ID" value="HDID_0000118801"/>
</dbReference>
<dbReference type="OrthoDB" id="4310724at2759"/>
<dbReference type="SUPFAM" id="SSF54928">
    <property type="entry name" value="RNA-binding domain, RBD"/>
    <property type="match status" value="1"/>
</dbReference>
<dbReference type="InterPro" id="IPR000504">
    <property type="entry name" value="RRM_dom"/>
</dbReference>
<evidence type="ECO:0000256" key="1">
    <source>
        <dbReference type="ARBA" id="ARBA00022741"/>
    </source>
</evidence>
<dbReference type="SMART" id="SM00490">
    <property type="entry name" value="HELICc"/>
    <property type="match status" value="1"/>
</dbReference>
<dbReference type="SMART" id="SM00487">
    <property type="entry name" value="DEXDc"/>
    <property type="match status" value="1"/>
</dbReference>
<dbReference type="Pfam" id="PF00271">
    <property type="entry name" value="Helicase_C"/>
    <property type="match status" value="1"/>
</dbReference>
<organism evidence="11">
    <name type="scientific">Hymenolepis diminuta</name>
    <name type="common">Rat tapeworm</name>
    <dbReference type="NCBI Taxonomy" id="6216"/>
    <lineage>
        <taxon>Eukaryota</taxon>
        <taxon>Metazoa</taxon>
        <taxon>Spiralia</taxon>
        <taxon>Lophotrochozoa</taxon>
        <taxon>Platyhelminthes</taxon>
        <taxon>Cestoda</taxon>
        <taxon>Eucestoda</taxon>
        <taxon>Cyclophyllidea</taxon>
        <taxon>Hymenolepididae</taxon>
        <taxon>Hymenolepis</taxon>
    </lineage>
</organism>
<keyword evidence="1 5" id="KW-0547">Nucleotide-binding</keyword>
<evidence type="ECO:0000313" key="11">
    <source>
        <dbReference type="WBParaSite" id="HDID_0000118801-mRNA-1"/>
    </source>
</evidence>
<evidence type="ECO:0000256" key="2">
    <source>
        <dbReference type="ARBA" id="ARBA00022801"/>
    </source>
</evidence>
<dbReference type="InterPro" id="IPR011545">
    <property type="entry name" value="DEAD/DEAH_box_helicase_dom"/>
</dbReference>
<dbReference type="SUPFAM" id="SSF52540">
    <property type="entry name" value="P-loop containing nucleoside triphosphate hydrolases"/>
    <property type="match status" value="2"/>
</dbReference>
<dbReference type="CDD" id="cd18787">
    <property type="entry name" value="SF2_C_DEAD"/>
    <property type="match status" value="1"/>
</dbReference>
<evidence type="ECO:0000256" key="6">
    <source>
        <dbReference type="SAM" id="MobiDB-lite"/>
    </source>
</evidence>
<evidence type="ECO:0000313" key="10">
    <source>
        <dbReference type="Proteomes" id="UP000274504"/>
    </source>
</evidence>
<dbReference type="InterPro" id="IPR027417">
    <property type="entry name" value="P-loop_NTPase"/>
</dbReference>
<comment type="domain">
    <text evidence="5">The Q motif is unique to and characteristic of the DEAD box family of RNA helicases and controls ATP binding and hydrolysis.</text>
</comment>
<keyword evidence="4 5" id="KW-0694">RNA-binding</keyword>